<reference evidence="2 3" key="1">
    <citation type="journal article" date="2016" name="Mol. Biol. Evol.">
        <title>Comparative Genomics of Early-Diverging Mushroom-Forming Fungi Provides Insights into the Origins of Lignocellulose Decay Capabilities.</title>
        <authorList>
            <person name="Nagy L.G."/>
            <person name="Riley R."/>
            <person name="Tritt A."/>
            <person name="Adam C."/>
            <person name="Daum C."/>
            <person name="Floudas D."/>
            <person name="Sun H."/>
            <person name="Yadav J.S."/>
            <person name="Pangilinan J."/>
            <person name="Larsson K.H."/>
            <person name="Matsuura K."/>
            <person name="Barry K."/>
            <person name="Labutti K."/>
            <person name="Kuo R."/>
            <person name="Ohm R.A."/>
            <person name="Bhattacharya S.S."/>
            <person name="Shirouzu T."/>
            <person name="Yoshinaga Y."/>
            <person name="Martin F.M."/>
            <person name="Grigoriev I.V."/>
            <person name="Hibbett D.S."/>
        </authorList>
    </citation>
    <scope>NUCLEOTIDE SEQUENCE [LARGE SCALE GENOMIC DNA]</scope>
    <source>
        <strain evidence="2 3">HHB10207 ss-3</strain>
    </source>
</reference>
<dbReference type="Proteomes" id="UP000076798">
    <property type="component" value="Unassembled WGS sequence"/>
</dbReference>
<dbReference type="AlphaFoldDB" id="A0A166G6Y8"/>
<feature type="signal peptide" evidence="1">
    <location>
        <begin position="1"/>
        <end position="18"/>
    </location>
</feature>
<protein>
    <recommendedName>
        <fullName evidence="4">Secreted protein</fullName>
    </recommendedName>
</protein>
<accession>A0A166G6Y8</accession>
<feature type="chain" id="PRO_5007873795" description="Secreted protein" evidence="1">
    <location>
        <begin position="19"/>
        <end position="72"/>
    </location>
</feature>
<organism evidence="2 3">
    <name type="scientific">Sistotremastrum suecicum HHB10207 ss-3</name>
    <dbReference type="NCBI Taxonomy" id="1314776"/>
    <lineage>
        <taxon>Eukaryota</taxon>
        <taxon>Fungi</taxon>
        <taxon>Dikarya</taxon>
        <taxon>Basidiomycota</taxon>
        <taxon>Agaricomycotina</taxon>
        <taxon>Agaricomycetes</taxon>
        <taxon>Sistotremastrales</taxon>
        <taxon>Sistotremastraceae</taxon>
        <taxon>Sistotremastrum</taxon>
    </lineage>
</organism>
<name>A0A166G6Y8_9AGAM</name>
<evidence type="ECO:0000313" key="3">
    <source>
        <dbReference type="Proteomes" id="UP000076798"/>
    </source>
</evidence>
<keyword evidence="1" id="KW-0732">Signal</keyword>
<evidence type="ECO:0008006" key="4">
    <source>
        <dbReference type="Google" id="ProtNLM"/>
    </source>
</evidence>
<proteinExistence type="predicted"/>
<keyword evidence="3" id="KW-1185">Reference proteome</keyword>
<evidence type="ECO:0000313" key="2">
    <source>
        <dbReference type="EMBL" id="KZT41370.1"/>
    </source>
</evidence>
<sequence length="72" mass="8401">MPWERLLLAFARALVVFGDIFHHLDPIVNYLSRSRASLGQLIPTRRAGRILSRLSCHKYRTSQQSTSRLERH</sequence>
<evidence type="ECO:0000256" key="1">
    <source>
        <dbReference type="SAM" id="SignalP"/>
    </source>
</evidence>
<dbReference type="EMBL" id="KV428022">
    <property type="protein sequence ID" value="KZT41370.1"/>
    <property type="molecule type" value="Genomic_DNA"/>
</dbReference>
<gene>
    <name evidence="2" type="ORF">SISSUDRAFT_1042950</name>
</gene>